<accession>A0A0R0HRV0</accession>
<dbReference type="EnsemblPlants" id="KRH33277">
    <property type="protein sequence ID" value="KRH33277"/>
    <property type="gene ID" value="GLYMA_10G111900"/>
</dbReference>
<reference evidence="1" key="3">
    <citation type="submission" date="2018-07" db="EMBL/GenBank/DDBJ databases">
        <title>WGS assembly of Glycine max.</title>
        <authorList>
            <person name="Schmutz J."/>
            <person name="Cannon S."/>
            <person name="Schlueter J."/>
            <person name="Ma J."/>
            <person name="Mitros T."/>
            <person name="Nelson W."/>
            <person name="Hyten D."/>
            <person name="Song Q."/>
            <person name="Thelen J."/>
            <person name="Cheng J."/>
            <person name="Xu D."/>
            <person name="Hellsten U."/>
            <person name="May G."/>
            <person name="Yu Y."/>
            <person name="Sakurai T."/>
            <person name="Umezawa T."/>
            <person name="Bhattacharyya M."/>
            <person name="Sandhu D."/>
            <person name="Valliyodan B."/>
            <person name="Lindquist E."/>
            <person name="Peto M."/>
            <person name="Grant D."/>
            <person name="Shu S."/>
            <person name="Goodstein D."/>
            <person name="Barry K."/>
            <person name="Futrell-Griggs M."/>
            <person name="Abernathy B."/>
            <person name="Du J."/>
            <person name="Tian Z."/>
            <person name="Zhu L."/>
            <person name="Gill N."/>
            <person name="Joshi T."/>
            <person name="Libault M."/>
            <person name="Sethuraman A."/>
            <person name="Zhang X."/>
            <person name="Shinozaki K."/>
            <person name="Nguyen H."/>
            <person name="Wing R."/>
            <person name="Cregan P."/>
            <person name="Specht J."/>
            <person name="Grimwood J."/>
            <person name="Rokhsar D."/>
            <person name="Stacey G."/>
            <person name="Shoemaker R."/>
            <person name="Jackson S."/>
        </authorList>
    </citation>
    <scope>NUCLEOTIDE SEQUENCE</scope>
    <source>
        <tissue evidence="1">Callus</tissue>
    </source>
</reference>
<organism evidence="1">
    <name type="scientific">Glycine max</name>
    <name type="common">Soybean</name>
    <name type="synonym">Glycine hispida</name>
    <dbReference type="NCBI Taxonomy" id="3847"/>
    <lineage>
        <taxon>Eukaryota</taxon>
        <taxon>Viridiplantae</taxon>
        <taxon>Streptophyta</taxon>
        <taxon>Embryophyta</taxon>
        <taxon>Tracheophyta</taxon>
        <taxon>Spermatophyta</taxon>
        <taxon>Magnoliopsida</taxon>
        <taxon>eudicotyledons</taxon>
        <taxon>Gunneridae</taxon>
        <taxon>Pentapetalae</taxon>
        <taxon>rosids</taxon>
        <taxon>fabids</taxon>
        <taxon>Fabales</taxon>
        <taxon>Fabaceae</taxon>
        <taxon>Papilionoideae</taxon>
        <taxon>50 kb inversion clade</taxon>
        <taxon>NPAAA clade</taxon>
        <taxon>indigoferoid/millettioid clade</taxon>
        <taxon>Phaseoleae</taxon>
        <taxon>Glycine</taxon>
        <taxon>Glycine subgen. Soja</taxon>
    </lineage>
</organism>
<evidence type="ECO:0000313" key="2">
    <source>
        <dbReference type="EnsemblPlants" id="KRH33277"/>
    </source>
</evidence>
<dbReference type="Proteomes" id="UP000008827">
    <property type="component" value="Chromosome 10"/>
</dbReference>
<proteinExistence type="predicted"/>
<name>A0A0R0HRV0_SOYBN</name>
<reference evidence="2" key="2">
    <citation type="submission" date="2018-02" db="UniProtKB">
        <authorList>
            <consortium name="EnsemblPlants"/>
        </authorList>
    </citation>
    <scope>IDENTIFICATION</scope>
    <source>
        <strain evidence="2">Williams 82</strain>
    </source>
</reference>
<evidence type="ECO:0000313" key="3">
    <source>
        <dbReference type="Proteomes" id="UP000008827"/>
    </source>
</evidence>
<keyword evidence="3" id="KW-1185">Reference proteome</keyword>
<sequence length="85" mass="9794">MRTFSSSVRLQFAPFSHRSPSGDFIPFSNAFFGHRHDCRSGNLSGQVTPPLARQLIYKEVLRFCLLLHPFLLRLRKNLRIGVHSL</sequence>
<dbReference type="AlphaFoldDB" id="A0A0R0HRV0"/>
<protein>
    <submittedName>
        <fullName evidence="1 2">Uncharacterized protein</fullName>
    </submittedName>
</protein>
<dbReference type="Gramene" id="KRH33277">
    <property type="protein sequence ID" value="KRH33277"/>
    <property type="gene ID" value="GLYMA_10G111900"/>
</dbReference>
<evidence type="ECO:0000313" key="1">
    <source>
        <dbReference type="EMBL" id="KRH33277.1"/>
    </source>
</evidence>
<dbReference type="EMBL" id="CM000843">
    <property type="protein sequence ID" value="KRH33277.1"/>
    <property type="molecule type" value="Genomic_DNA"/>
</dbReference>
<dbReference type="InParanoid" id="A0A0R0HRV0"/>
<reference evidence="1 2" key="1">
    <citation type="journal article" date="2010" name="Nature">
        <title>Genome sequence of the palaeopolyploid soybean.</title>
        <authorList>
            <person name="Schmutz J."/>
            <person name="Cannon S.B."/>
            <person name="Schlueter J."/>
            <person name="Ma J."/>
            <person name="Mitros T."/>
            <person name="Nelson W."/>
            <person name="Hyten D.L."/>
            <person name="Song Q."/>
            <person name="Thelen J.J."/>
            <person name="Cheng J."/>
            <person name="Xu D."/>
            <person name="Hellsten U."/>
            <person name="May G.D."/>
            <person name="Yu Y."/>
            <person name="Sakurai T."/>
            <person name="Umezawa T."/>
            <person name="Bhattacharyya M.K."/>
            <person name="Sandhu D."/>
            <person name="Valliyodan B."/>
            <person name="Lindquist E."/>
            <person name="Peto M."/>
            <person name="Grant D."/>
            <person name="Shu S."/>
            <person name="Goodstein D."/>
            <person name="Barry K."/>
            <person name="Futrell-Griggs M."/>
            <person name="Abernathy B."/>
            <person name="Du J."/>
            <person name="Tian Z."/>
            <person name="Zhu L."/>
            <person name="Gill N."/>
            <person name="Joshi T."/>
            <person name="Libault M."/>
            <person name="Sethuraman A."/>
            <person name="Zhang X.-C."/>
            <person name="Shinozaki K."/>
            <person name="Nguyen H.T."/>
            <person name="Wing R.A."/>
            <person name="Cregan P."/>
            <person name="Specht J."/>
            <person name="Grimwood J."/>
            <person name="Rokhsar D."/>
            <person name="Stacey G."/>
            <person name="Shoemaker R.C."/>
            <person name="Jackson S.A."/>
        </authorList>
    </citation>
    <scope>NUCLEOTIDE SEQUENCE</scope>
    <source>
        <strain evidence="2">cv. Williams 82</strain>
        <tissue evidence="1">Callus</tissue>
    </source>
</reference>
<gene>
    <name evidence="1" type="ORF">GLYMA_10G111900</name>
</gene>